<dbReference type="EMBL" id="SOEC01000033">
    <property type="protein sequence ID" value="TDX21846.1"/>
    <property type="molecule type" value="Genomic_DNA"/>
</dbReference>
<accession>A0A4R8F8N8</accession>
<protein>
    <submittedName>
        <fullName evidence="1">Uncharacterized protein</fullName>
    </submittedName>
</protein>
<gene>
    <name evidence="1" type="ORF">DFO67_1333</name>
</gene>
<comment type="caution">
    <text evidence="1">The sequence shown here is derived from an EMBL/GenBank/DDBJ whole genome shotgun (WGS) entry which is preliminary data.</text>
</comment>
<evidence type="ECO:0000313" key="2">
    <source>
        <dbReference type="Proteomes" id="UP000294489"/>
    </source>
</evidence>
<sequence>MRCETVDLPLTKEQMSDAMRSEATAEREQIDLTDLSAMSAQNISELEAILDKELLLSALAARKTADLFFELTNEERESRKESGTLFTRVRVLNNSLQATWNTGTYTLKDGNGNSRFIARHISKRSGRGKDPHRYPKSAFKGAPDWEKEIAEETELRYAHERRKAEVIGQIRRLVKKYRRLCDSDDS</sequence>
<reference evidence="1 2" key="1">
    <citation type="submission" date="2019-03" db="EMBL/GenBank/DDBJ databases">
        <title>Freshwater and sediment microbial communities from various areas in North America, analyzing microbe dynamics in response to fracking.</title>
        <authorList>
            <person name="Lamendella R."/>
        </authorList>
    </citation>
    <scope>NUCLEOTIDE SEQUENCE [LARGE SCALE GENOMIC DNA]</scope>
    <source>
        <strain evidence="1 2">6_TX</strain>
    </source>
</reference>
<dbReference type="Pfam" id="PF19456">
    <property type="entry name" value="MobI"/>
    <property type="match status" value="1"/>
</dbReference>
<organism evidence="1 2">
    <name type="scientific">Modicisalibacter xianhensis</name>
    <dbReference type="NCBI Taxonomy" id="442341"/>
    <lineage>
        <taxon>Bacteria</taxon>
        <taxon>Pseudomonadati</taxon>
        <taxon>Pseudomonadota</taxon>
        <taxon>Gammaproteobacteria</taxon>
        <taxon>Oceanospirillales</taxon>
        <taxon>Halomonadaceae</taxon>
        <taxon>Modicisalibacter</taxon>
    </lineage>
</organism>
<proteinExistence type="predicted"/>
<dbReference type="Proteomes" id="UP000294489">
    <property type="component" value="Unassembled WGS sequence"/>
</dbReference>
<evidence type="ECO:0000313" key="1">
    <source>
        <dbReference type="EMBL" id="TDX21846.1"/>
    </source>
</evidence>
<name>A0A4R8F8N8_9GAMM</name>
<dbReference type="AlphaFoldDB" id="A0A4R8F8N8"/>
<dbReference type="InterPro" id="IPR045809">
    <property type="entry name" value="MobI"/>
</dbReference>